<keyword evidence="4" id="KW-1185">Reference proteome</keyword>
<dbReference type="Proteomes" id="UP001208017">
    <property type="component" value="Unassembled WGS sequence"/>
</dbReference>
<feature type="domain" description="DUF5704" evidence="2">
    <location>
        <begin position="196"/>
        <end position="375"/>
    </location>
</feature>
<organism evidence="3 4">
    <name type="scientific">Tumebacillus lacus</name>
    <dbReference type="NCBI Taxonomy" id="2995335"/>
    <lineage>
        <taxon>Bacteria</taxon>
        <taxon>Bacillati</taxon>
        <taxon>Bacillota</taxon>
        <taxon>Bacilli</taxon>
        <taxon>Bacillales</taxon>
        <taxon>Alicyclobacillaceae</taxon>
        <taxon>Tumebacillus</taxon>
    </lineage>
</organism>
<gene>
    <name evidence="3" type="ORF">OS242_05595</name>
</gene>
<accession>A0ABT3X095</accession>
<evidence type="ECO:0000256" key="1">
    <source>
        <dbReference type="SAM" id="MobiDB-lite"/>
    </source>
</evidence>
<proteinExistence type="predicted"/>
<feature type="region of interest" description="Disordered" evidence="1">
    <location>
        <begin position="344"/>
        <end position="408"/>
    </location>
</feature>
<evidence type="ECO:0000259" key="2">
    <source>
        <dbReference type="Pfam" id="PF18964"/>
    </source>
</evidence>
<dbReference type="Pfam" id="PF18964">
    <property type="entry name" value="DUF5704"/>
    <property type="match status" value="1"/>
</dbReference>
<evidence type="ECO:0000313" key="3">
    <source>
        <dbReference type="EMBL" id="MCX7569427.1"/>
    </source>
</evidence>
<sequence>MLAAGLGDIKDGDTIYLSSVFQVGSRSSNGTVTLQPTKYYSLEGIKNAENWADTSYFRQYYDIPVPYGSANFPVDVIYKVDGVPVKQYPKGKYKAGTAVSHNLDKIITHNGKQYEINRSYITTKKPPGPPTFVQNTGDANLTNRNITVSLGGNDIVAEYGVKPPPTPDVPENKSGSDLAPEASAKVRADDRGNEMFDVATGIPTSEDLYANAWTKDYLYSYAFTEKTGVKEYEITFKKTYNLSHTVTVTNPDGSTSSDTVDDGSRQVSQTYKIPRTYSYWIISQLQVYKIQKANIRNYALPNGSVDLTPNGYSLPDVDAYHTDDETYHIIPPEYEKVVDLGSQDVSGDGSPPPVPVEDWTSEAESRIGKPKVRNDKLISSHNGHGTVMSDAPTEEKGPTPGSMKKGTKIGDDVLYRKDLTIEPTKLNKPNEPSTGTIYYDLLESIGTGAPVSYPIPGINTVTVHTPVVNYSYTSDDQAHNQKTDATEGRMAFILDRPFTVTMPTVGQHKNLLGYGYRDYKKYTKSKQVYFPFDVWIGGGKDKFVPAGRWIEVPMSQDTLDFFLPVWVDEGFYDVGFREIAINSPTEGFGHQPTYNENLNNYVATHLVPVEVIGRLYDFRITDVADYNWQSVFRRSDGVTPSGVAYWVKDRDIDGAQRGNVDPYMLPILNGSHPDPGYPNVAVKTGYHFKFDVKTKGNMFGKKDGVRITPTFKFVGKQGGRPFPVDLYYHSDSRKFVKIGSEADQEKRYVILDEPLRNVPDDEIYDTTHFKFNRYGPEEVKGRSYDQYMTDAFRYATKPSWIGFYDLMILTSPVRTFIGPKEPGLRSVPPGVDVLRANASVQKWYGQYTLPANVYAVRQGVDLPAYARQKGGVDDKDPIFQRNGYIVVNFNLETIRNEDVEHPHLQYIYAEQMNQWRLEGFQNWTEDGYGNDFELADGDVLFYHGDKSSRDDFGSDQTH</sequence>
<feature type="region of interest" description="Disordered" evidence="1">
    <location>
        <begin position="161"/>
        <end position="181"/>
    </location>
</feature>
<dbReference type="EMBL" id="JAPMLT010000002">
    <property type="protein sequence ID" value="MCX7569427.1"/>
    <property type="molecule type" value="Genomic_DNA"/>
</dbReference>
<reference evidence="3 4" key="1">
    <citation type="submission" date="2022-11" db="EMBL/GenBank/DDBJ databases">
        <title>Study of microbial diversity in lake waters.</title>
        <authorList>
            <person name="Zhang J."/>
        </authorList>
    </citation>
    <scope>NUCLEOTIDE SEQUENCE [LARGE SCALE GENOMIC DNA]</scope>
    <source>
        <strain evidence="3 4">DT12</strain>
    </source>
</reference>
<dbReference type="RefSeq" id="WP_267150669.1">
    <property type="nucleotide sequence ID" value="NZ_JAPMLT010000002.1"/>
</dbReference>
<feature type="compositionally biased region" description="Basic and acidic residues" evidence="1">
    <location>
        <begin position="363"/>
        <end position="378"/>
    </location>
</feature>
<dbReference type="InterPro" id="IPR043759">
    <property type="entry name" value="DUF5704"/>
</dbReference>
<evidence type="ECO:0000313" key="4">
    <source>
        <dbReference type="Proteomes" id="UP001208017"/>
    </source>
</evidence>
<protein>
    <submittedName>
        <fullName evidence="3">DUF5704 domain-containing protein</fullName>
    </submittedName>
</protein>
<comment type="caution">
    <text evidence="3">The sequence shown here is derived from an EMBL/GenBank/DDBJ whole genome shotgun (WGS) entry which is preliminary data.</text>
</comment>
<name>A0ABT3X095_9BACL</name>